<sequence>MSYLSYPLLAPLQLNVPQTPITIERYNACALPLHSNNGGNNLLTTETMVTVPASISTQAVPPQLARVIHQFEMNRRNNGTSMQPTSKFTSSSRKSVLQGTKNFVWDREDLCSNQPYFNRNYEIPFNRPPNEVNFLGGLGSNKAHYRSKVHPQRFSTVQKLMRMRTSNRMLETLTEDLRKVSLCRHSKKKGPRDDHIGEYINKITDELQLAGNVDKSTPSEQSDVQFQASARKNISNDDYKEMIHKLDKMLLDDQGPRAAYGTSFRDWALRERYNFKNKSNIDMMKREKENLESEMGSSVDTKPCDYITADGRRVTKLKKATKIPHLDGYMYGPFTKLPRLDPLLESETKFGIPLSLLVRSYREMDSMKEGERNVINTRLAHMRIPLCPRSSDESSDDEDKMEEVKILSFLRTPYFRIPMVRTQKKRRKDRLRSRWLKKDRLKRITMLLYDRSEENMKYRKRSGLHRPGSDSDSVDSAGVKKKAASKQSKQEVKPQLSDQRKRYFEFIEQKSREYRRLYDECLEQRMTSFQDFKNIDLDDKLSDTSRSKSRLQKLKSPEEVKDAQEMAMLRFPSNRFKSLSKSDGLMGSFYIDPEFHDKVKDLKMYKKGSKYYTSLMRGQVDLRKRLQVNAPDFDEEQLGFKTKFFNRLATEWDNYYIHELRYRPRMRKFCPKTDILNIREQRRKTFLQYYIAENLLKIREKQLLEKRFAKWIKDFCKQTKPLFKVWKDNAYDKVLEMSDREKEAQQESKRLRNVLQDRQNKIEAITEKILLMEERWTKIMQIRNYYHLLMDSQWRLKNDNLHRSPNGALLSVSDAVRNCKSLFIRTDGLNIGTEIAAFYKERIFPALDKHPSCTPDPALFQLGLGQINHRTIELIQKYNDKLMVFSRIDYHYKGVLQEFPRYFSNHNDMLEAYNNKVLMIQRKNEAMKLQVQQLLGEPLRKCVSNKAMRVTSSILNQLYDFIRKSKSLGKEIVQISNMEKLAIIHQFIVDLLADLDQLPLDILRTSELEARRNRKLALRQANNALKRKEVFDLLRKQLRWHVKK</sequence>
<name>A0ABM1XYY2_AEDAL</name>
<keyword evidence="1" id="KW-0175">Coiled coil</keyword>
<protein>
    <submittedName>
        <fullName evidence="3">Uncharacterized protein</fullName>
    </submittedName>
</protein>
<dbReference type="GeneID" id="109424235"/>
<reference evidence="3" key="2">
    <citation type="submission" date="2025-05" db="UniProtKB">
        <authorList>
            <consortium name="EnsemblMetazoa"/>
        </authorList>
    </citation>
    <scope>IDENTIFICATION</scope>
    <source>
        <strain evidence="3">Foshan</strain>
    </source>
</reference>
<evidence type="ECO:0000256" key="2">
    <source>
        <dbReference type="SAM" id="MobiDB-lite"/>
    </source>
</evidence>
<reference evidence="4" key="1">
    <citation type="journal article" date="2015" name="Proc. Natl. Acad. Sci. U.S.A.">
        <title>Genome sequence of the Asian Tiger mosquito, Aedes albopictus, reveals insights into its biology, genetics, and evolution.</title>
        <authorList>
            <person name="Chen X.G."/>
            <person name="Jiang X."/>
            <person name="Gu J."/>
            <person name="Xu M."/>
            <person name="Wu Y."/>
            <person name="Deng Y."/>
            <person name="Zhang C."/>
            <person name="Bonizzoni M."/>
            <person name="Dermauw W."/>
            <person name="Vontas J."/>
            <person name="Armbruster P."/>
            <person name="Huang X."/>
            <person name="Yang Y."/>
            <person name="Zhang H."/>
            <person name="He W."/>
            <person name="Peng H."/>
            <person name="Liu Y."/>
            <person name="Wu K."/>
            <person name="Chen J."/>
            <person name="Lirakis M."/>
            <person name="Topalis P."/>
            <person name="Van Leeuwen T."/>
            <person name="Hall A.B."/>
            <person name="Jiang X."/>
            <person name="Thorpe C."/>
            <person name="Mueller R.L."/>
            <person name="Sun C."/>
            <person name="Waterhouse R.M."/>
            <person name="Yan G."/>
            <person name="Tu Z.J."/>
            <person name="Fang X."/>
            <person name="James A.A."/>
        </authorList>
    </citation>
    <scope>NUCLEOTIDE SEQUENCE [LARGE SCALE GENOMIC DNA]</scope>
    <source>
        <strain evidence="4">Foshan</strain>
    </source>
</reference>
<dbReference type="EnsemblMetazoa" id="AALFPA23_004131.R4937">
    <property type="protein sequence ID" value="AALFPA23_004131.P4937"/>
    <property type="gene ID" value="AALFPA23_004131"/>
</dbReference>
<keyword evidence="4" id="KW-1185">Reference proteome</keyword>
<feature type="coiled-coil region" evidence="1">
    <location>
        <begin position="741"/>
        <end position="775"/>
    </location>
</feature>
<evidence type="ECO:0000256" key="1">
    <source>
        <dbReference type="SAM" id="Coils"/>
    </source>
</evidence>
<evidence type="ECO:0000313" key="3">
    <source>
        <dbReference type="EnsemblMetazoa" id="AALFPA23_004131.P4937"/>
    </source>
</evidence>
<dbReference type="Proteomes" id="UP000069940">
    <property type="component" value="Unassembled WGS sequence"/>
</dbReference>
<proteinExistence type="predicted"/>
<evidence type="ECO:0000313" key="4">
    <source>
        <dbReference type="Proteomes" id="UP000069940"/>
    </source>
</evidence>
<feature type="region of interest" description="Disordered" evidence="2">
    <location>
        <begin position="458"/>
        <end position="496"/>
    </location>
</feature>
<accession>A0ABM1XYY2</accession>
<organism evidence="3 4">
    <name type="scientific">Aedes albopictus</name>
    <name type="common">Asian tiger mosquito</name>
    <name type="synonym">Stegomyia albopicta</name>
    <dbReference type="NCBI Taxonomy" id="7160"/>
    <lineage>
        <taxon>Eukaryota</taxon>
        <taxon>Metazoa</taxon>
        <taxon>Ecdysozoa</taxon>
        <taxon>Arthropoda</taxon>
        <taxon>Hexapoda</taxon>
        <taxon>Insecta</taxon>
        <taxon>Pterygota</taxon>
        <taxon>Neoptera</taxon>
        <taxon>Endopterygota</taxon>
        <taxon>Diptera</taxon>
        <taxon>Nematocera</taxon>
        <taxon>Culicoidea</taxon>
        <taxon>Culicidae</taxon>
        <taxon>Culicinae</taxon>
        <taxon>Aedini</taxon>
        <taxon>Aedes</taxon>
        <taxon>Stegomyia</taxon>
    </lineage>
</organism>
<dbReference type="RefSeq" id="XP_062703462.1">
    <property type="nucleotide sequence ID" value="XM_062847478.1"/>
</dbReference>